<evidence type="ECO:0000256" key="11">
    <source>
        <dbReference type="HAMAP-Rule" id="MF_00766"/>
    </source>
</evidence>
<dbReference type="HAMAP" id="MF_00766">
    <property type="entry name" value="PGT_MtgA"/>
    <property type="match status" value="1"/>
</dbReference>
<keyword evidence="3 11" id="KW-0328">Glycosyltransferase</keyword>
<comment type="function">
    <text evidence="11">Peptidoglycan polymerase that catalyzes glycan chain elongation from lipid-linked precursors.</text>
</comment>
<keyword evidence="7 11" id="KW-0573">Peptidoglycan synthesis</keyword>
<gene>
    <name evidence="13" type="primary">pbpG</name>
    <name evidence="11" type="synonym">mtgA</name>
    <name evidence="13" type="ORF">A9E74_02420</name>
</gene>
<comment type="subcellular location">
    <subcellularLocation>
        <location evidence="11">Cell inner membrane</location>
        <topology evidence="11">Single-pass membrane protein</topology>
    </subcellularLocation>
</comment>
<dbReference type="RefSeq" id="WP_425412320.1">
    <property type="nucleotide sequence ID" value="NZ_MCRI01000038.1"/>
</dbReference>
<reference evidence="13 14" key="1">
    <citation type="submission" date="2016-07" db="EMBL/GenBank/DDBJ databases">
        <title>Draft Genome Sequence of Methylophaga muralis Bur 1.</title>
        <authorList>
            <person name="Vasilenko O.V."/>
            <person name="Doronina N.V."/>
            <person name="Shmareva M.N."/>
            <person name="Tarlachkov S.V."/>
            <person name="Mustakhimov I."/>
            <person name="Trotsenko Y.A."/>
        </authorList>
    </citation>
    <scope>NUCLEOTIDE SEQUENCE [LARGE SCALE GENOMIC DNA]</scope>
    <source>
        <strain evidence="13 14">Bur 1</strain>
    </source>
</reference>
<evidence type="ECO:0000256" key="6">
    <source>
        <dbReference type="ARBA" id="ARBA00022960"/>
    </source>
</evidence>
<comment type="catalytic activity">
    <reaction evidence="11">
        <text>[GlcNAc-(1-&gt;4)-Mur2Ac(oyl-L-Ala-gamma-D-Glu-L-Lys-D-Ala-D-Ala)](n)-di-trans,octa-cis-undecaprenyl diphosphate + beta-D-GlcNAc-(1-&gt;4)-Mur2Ac(oyl-L-Ala-gamma-D-Glu-L-Lys-D-Ala-D-Ala)-di-trans,octa-cis-undecaprenyl diphosphate = [GlcNAc-(1-&gt;4)-Mur2Ac(oyl-L-Ala-gamma-D-Glu-L-Lys-D-Ala-D-Ala)](n+1)-di-trans,octa-cis-undecaprenyl diphosphate + di-trans,octa-cis-undecaprenyl diphosphate + H(+)</text>
        <dbReference type="Rhea" id="RHEA:23708"/>
        <dbReference type="Rhea" id="RHEA-COMP:9602"/>
        <dbReference type="Rhea" id="RHEA-COMP:9603"/>
        <dbReference type="ChEBI" id="CHEBI:15378"/>
        <dbReference type="ChEBI" id="CHEBI:58405"/>
        <dbReference type="ChEBI" id="CHEBI:60033"/>
        <dbReference type="ChEBI" id="CHEBI:78435"/>
        <dbReference type="EC" id="2.4.99.28"/>
    </reaction>
</comment>
<keyword evidence="2 11" id="KW-0997">Cell inner membrane</keyword>
<comment type="caution">
    <text evidence="13">The sequence shown here is derived from an EMBL/GenBank/DDBJ whole genome shotgun (WGS) entry which is preliminary data.</text>
</comment>
<evidence type="ECO:0000256" key="10">
    <source>
        <dbReference type="ARBA" id="ARBA00023316"/>
    </source>
</evidence>
<dbReference type="Gene3D" id="1.10.3810.10">
    <property type="entry name" value="Biosynthetic peptidoglycan transglycosylase-like"/>
    <property type="match status" value="1"/>
</dbReference>
<keyword evidence="4 11" id="KW-0808">Transferase</keyword>
<keyword evidence="10 11" id="KW-0961">Cell wall biogenesis/degradation</keyword>
<dbReference type="UniPathway" id="UPA00219"/>
<dbReference type="EC" id="2.4.99.28" evidence="11"/>
<evidence type="ECO:0000256" key="8">
    <source>
        <dbReference type="ARBA" id="ARBA00022989"/>
    </source>
</evidence>
<keyword evidence="8 11" id="KW-1133">Transmembrane helix</keyword>
<sequence>MRRVYRFIFRVLLLTILAFVLLSVLLVLPFRWVNPPITMVMADRWIHSSEDFQLQKSWLSWDEIPKHAALAVVASEDQKFPLHKGFDVDAIQQALKERERRGGLRGASTISQQVAKNMYLWTGRSWFRKGLEVWFTLLIELSWSKQRILEVYLNIAEWGPGVFGLEAASQYHFNRTAANLTPMQAALLASSLPSPLNYNPARPAQHLHKRAEWNLQQQRRLGGVQWLAPLNNE</sequence>
<dbReference type="PANTHER" id="PTHR30400:SF0">
    <property type="entry name" value="BIOSYNTHETIC PEPTIDOGLYCAN TRANSGLYCOSYLASE"/>
    <property type="match status" value="1"/>
</dbReference>
<evidence type="ECO:0000256" key="5">
    <source>
        <dbReference type="ARBA" id="ARBA00022692"/>
    </source>
</evidence>
<dbReference type="GO" id="GO:0009274">
    <property type="term" value="C:peptidoglycan-based cell wall"/>
    <property type="evidence" value="ECO:0007669"/>
    <property type="project" value="InterPro"/>
</dbReference>
<dbReference type="GO" id="GO:0005886">
    <property type="term" value="C:plasma membrane"/>
    <property type="evidence" value="ECO:0007669"/>
    <property type="project" value="UniProtKB-SubCell"/>
</dbReference>
<dbReference type="GO" id="GO:0008955">
    <property type="term" value="F:peptidoglycan glycosyltransferase activity"/>
    <property type="evidence" value="ECO:0007669"/>
    <property type="project" value="UniProtKB-UniRule"/>
</dbReference>
<dbReference type="InterPro" id="IPR036950">
    <property type="entry name" value="PBP_transglycosylase"/>
</dbReference>
<evidence type="ECO:0000313" key="13">
    <source>
        <dbReference type="EMBL" id="ODN65812.1"/>
    </source>
</evidence>
<comment type="similarity">
    <text evidence="11">Belongs to the glycosyltransferase 51 family.</text>
</comment>
<dbReference type="AlphaFoldDB" id="A0A1E3GP29"/>
<evidence type="ECO:0000256" key="9">
    <source>
        <dbReference type="ARBA" id="ARBA00023136"/>
    </source>
</evidence>
<dbReference type="GO" id="GO:0071555">
    <property type="term" value="P:cell wall organization"/>
    <property type="evidence" value="ECO:0007669"/>
    <property type="project" value="UniProtKB-KW"/>
</dbReference>
<evidence type="ECO:0000313" key="14">
    <source>
        <dbReference type="Proteomes" id="UP000094379"/>
    </source>
</evidence>
<dbReference type="Pfam" id="PF00912">
    <property type="entry name" value="Transgly"/>
    <property type="match status" value="1"/>
</dbReference>
<dbReference type="InterPro" id="IPR023346">
    <property type="entry name" value="Lysozyme-like_dom_sf"/>
</dbReference>
<dbReference type="InterPro" id="IPR001264">
    <property type="entry name" value="Glyco_trans_51"/>
</dbReference>
<evidence type="ECO:0000256" key="4">
    <source>
        <dbReference type="ARBA" id="ARBA00022679"/>
    </source>
</evidence>
<accession>A0A1E3GP29</accession>
<evidence type="ECO:0000256" key="1">
    <source>
        <dbReference type="ARBA" id="ARBA00022475"/>
    </source>
</evidence>
<dbReference type="InterPro" id="IPR011812">
    <property type="entry name" value="Pep_trsgly"/>
</dbReference>
<feature type="domain" description="Glycosyl transferase family 51" evidence="12">
    <location>
        <begin position="53"/>
        <end position="217"/>
    </location>
</feature>
<keyword evidence="6 11" id="KW-0133">Cell shape</keyword>
<dbReference type="NCBIfam" id="TIGR02070">
    <property type="entry name" value="mono_pep_trsgly"/>
    <property type="match status" value="1"/>
</dbReference>
<evidence type="ECO:0000256" key="3">
    <source>
        <dbReference type="ARBA" id="ARBA00022676"/>
    </source>
</evidence>
<dbReference type="GO" id="GO:0009252">
    <property type="term" value="P:peptidoglycan biosynthetic process"/>
    <property type="evidence" value="ECO:0007669"/>
    <property type="project" value="UniProtKB-UniRule"/>
</dbReference>
<keyword evidence="5 11" id="KW-0812">Transmembrane</keyword>
<evidence type="ECO:0000256" key="7">
    <source>
        <dbReference type="ARBA" id="ARBA00022984"/>
    </source>
</evidence>
<dbReference type="STRING" id="291169.A9E74_02420"/>
<evidence type="ECO:0000259" key="12">
    <source>
        <dbReference type="Pfam" id="PF00912"/>
    </source>
</evidence>
<evidence type="ECO:0000256" key="2">
    <source>
        <dbReference type="ARBA" id="ARBA00022519"/>
    </source>
</evidence>
<keyword evidence="9 11" id="KW-0472">Membrane</keyword>
<protein>
    <recommendedName>
        <fullName evidence="11">Biosynthetic peptidoglycan transglycosylase</fullName>
        <ecNumber evidence="11">2.4.99.28</ecNumber>
    </recommendedName>
    <alternativeName>
        <fullName evidence="11">Glycan polymerase</fullName>
    </alternativeName>
    <alternativeName>
        <fullName evidence="11">Peptidoglycan glycosyltransferase MtgA</fullName>
        <shortName evidence="11">PGT</shortName>
    </alternativeName>
</protein>
<dbReference type="PANTHER" id="PTHR30400">
    <property type="entry name" value="MONOFUNCTIONAL BIOSYNTHETIC PEPTIDOGLYCAN TRANSGLYCOSYLASE"/>
    <property type="match status" value="1"/>
</dbReference>
<dbReference type="GO" id="GO:0008360">
    <property type="term" value="P:regulation of cell shape"/>
    <property type="evidence" value="ECO:0007669"/>
    <property type="project" value="UniProtKB-KW"/>
</dbReference>
<keyword evidence="14" id="KW-1185">Reference proteome</keyword>
<dbReference type="GO" id="GO:0016763">
    <property type="term" value="F:pentosyltransferase activity"/>
    <property type="evidence" value="ECO:0007669"/>
    <property type="project" value="InterPro"/>
</dbReference>
<keyword evidence="1 11" id="KW-1003">Cell membrane</keyword>
<name>A0A1E3GP29_9GAMM</name>
<dbReference type="EMBL" id="MCRI01000038">
    <property type="protein sequence ID" value="ODN65812.1"/>
    <property type="molecule type" value="Genomic_DNA"/>
</dbReference>
<dbReference type="PATRIC" id="fig|291169.3.peg.2440"/>
<comment type="pathway">
    <text evidence="11">Cell wall biogenesis; peptidoglycan biosynthesis.</text>
</comment>
<organism evidence="13 14">
    <name type="scientific">Methylophaga muralis</name>
    <dbReference type="NCBI Taxonomy" id="291169"/>
    <lineage>
        <taxon>Bacteria</taxon>
        <taxon>Pseudomonadati</taxon>
        <taxon>Pseudomonadota</taxon>
        <taxon>Gammaproteobacteria</taxon>
        <taxon>Thiotrichales</taxon>
        <taxon>Piscirickettsiaceae</taxon>
        <taxon>Methylophaga</taxon>
    </lineage>
</organism>
<proteinExistence type="inferred from homology"/>
<dbReference type="SUPFAM" id="SSF53955">
    <property type="entry name" value="Lysozyme-like"/>
    <property type="match status" value="1"/>
</dbReference>
<dbReference type="Proteomes" id="UP000094379">
    <property type="component" value="Unassembled WGS sequence"/>
</dbReference>